<dbReference type="EMBL" id="DRBS01000239">
    <property type="protein sequence ID" value="HDD44432.1"/>
    <property type="molecule type" value="Genomic_DNA"/>
</dbReference>
<dbReference type="Proteomes" id="UP000886289">
    <property type="component" value="Unassembled WGS sequence"/>
</dbReference>
<organism evidence="1">
    <name type="scientific">Desulfofervidus auxilii</name>
    <dbReference type="NCBI Taxonomy" id="1621989"/>
    <lineage>
        <taxon>Bacteria</taxon>
        <taxon>Pseudomonadati</taxon>
        <taxon>Thermodesulfobacteriota</taxon>
        <taxon>Candidatus Desulfofervidia</taxon>
        <taxon>Candidatus Desulfofervidales</taxon>
        <taxon>Candidatus Desulfofervidaceae</taxon>
        <taxon>Candidatus Desulfofervidus</taxon>
    </lineage>
</organism>
<protein>
    <submittedName>
        <fullName evidence="1">Uncharacterized protein</fullName>
    </submittedName>
</protein>
<sequence>MIIFSPPYLPSTPKNLLEHAWFCGDKYEVIRKFFAHVKDYLKPDGRVRMVYSTIADVKFLFDILKKNKFEWFVIASMKTPMERIFVLEVEHKNF</sequence>
<gene>
    <name evidence="1" type="ORF">ENG63_06195</name>
</gene>
<accession>A0A7C0YAA7</accession>
<dbReference type="InterPro" id="IPR029063">
    <property type="entry name" value="SAM-dependent_MTases_sf"/>
</dbReference>
<dbReference type="AlphaFoldDB" id="A0A7C0YAA7"/>
<evidence type="ECO:0000313" key="1">
    <source>
        <dbReference type="EMBL" id="HDD44432.1"/>
    </source>
</evidence>
<dbReference type="Gene3D" id="3.40.50.150">
    <property type="entry name" value="Vaccinia Virus protein VP39"/>
    <property type="match status" value="1"/>
</dbReference>
<comment type="caution">
    <text evidence="1">The sequence shown here is derived from an EMBL/GenBank/DDBJ whole genome shotgun (WGS) entry which is preliminary data.</text>
</comment>
<dbReference type="SUPFAM" id="SSF53335">
    <property type="entry name" value="S-adenosyl-L-methionine-dependent methyltransferases"/>
    <property type="match status" value="1"/>
</dbReference>
<name>A0A7C0YAA7_DESA2</name>
<reference evidence="1" key="1">
    <citation type="journal article" date="2020" name="mSystems">
        <title>Genome- and Community-Level Interaction Insights into Carbon Utilization and Element Cycling Functions of Hydrothermarchaeota in Hydrothermal Sediment.</title>
        <authorList>
            <person name="Zhou Z."/>
            <person name="Liu Y."/>
            <person name="Xu W."/>
            <person name="Pan J."/>
            <person name="Luo Z.H."/>
            <person name="Li M."/>
        </authorList>
    </citation>
    <scope>NUCLEOTIDE SEQUENCE [LARGE SCALE GENOMIC DNA]</scope>
    <source>
        <strain evidence="1">HyVt-233</strain>
    </source>
</reference>
<proteinExistence type="predicted"/>